<dbReference type="Pfam" id="PF03572">
    <property type="entry name" value="Peptidase_S41"/>
    <property type="match status" value="1"/>
</dbReference>
<dbReference type="Gene3D" id="3.90.226.10">
    <property type="entry name" value="2-enoyl-CoA Hydratase, Chain A, domain 1"/>
    <property type="match status" value="1"/>
</dbReference>
<proteinExistence type="predicted"/>
<feature type="domain" description="Tail specific protease" evidence="1">
    <location>
        <begin position="187"/>
        <end position="401"/>
    </location>
</feature>
<organism evidence="2 3">
    <name type="scientific">Clostridium manihotivorum</name>
    <dbReference type="NCBI Taxonomy" id="2320868"/>
    <lineage>
        <taxon>Bacteria</taxon>
        <taxon>Bacillati</taxon>
        <taxon>Bacillota</taxon>
        <taxon>Clostridia</taxon>
        <taxon>Eubacteriales</taxon>
        <taxon>Clostridiaceae</taxon>
        <taxon>Clostridium</taxon>
    </lineage>
</organism>
<dbReference type="InterPro" id="IPR029045">
    <property type="entry name" value="ClpP/crotonase-like_dom_sf"/>
</dbReference>
<sequence length="424" mass="48369">MNYLEIFDDIASIMRTDYSGCNDKKDWDAPEIFRNQLISLEKDNNLDAITFKEIVSDYLLDFKDGHVSLTLSGNNSPKAYDNGFKCRRHKDKLYITHVGKEKRLEKGMAIVAMDDISITELGTTYKKNIQVLGSHADRENWSSVLLKHKQCVVETKSGEAFEMILEKYEKEKYIPEYSIKPIGNDTLLIKLTDFNDDDISKLIEDNRAALDTAKYLIIDVRVNYGGSDSAYMKLLDYIFPREISFNQLHIDVTQYNMTERNYTLRTTQLKQYLTQVEDQNTKKVIKDYLDTMDKYRNKGFVEFDINDSVPNVKINGRKSPEKVVVLQDVYCGSSGDSFVVIAGQSEKVTLIGRGTAGITDYSNVAVQQYENGLMLWYPTSRDAGIDNGKGLTGVGATPDIYIPWSPEHIEKDIDLEKAIEFLSK</sequence>
<dbReference type="SUPFAM" id="SSF52096">
    <property type="entry name" value="ClpP/crotonase"/>
    <property type="match status" value="1"/>
</dbReference>
<name>A0A410DTQ3_9CLOT</name>
<dbReference type="AlphaFoldDB" id="A0A410DTQ3"/>
<protein>
    <recommendedName>
        <fullName evidence="1">Tail specific protease domain-containing protein</fullName>
    </recommendedName>
</protein>
<evidence type="ECO:0000313" key="2">
    <source>
        <dbReference type="EMBL" id="QAA32439.1"/>
    </source>
</evidence>
<dbReference type="GO" id="GO:0006508">
    <property type="term" value="P:proteolysis"/>
    <property type="evidence" value="ECO:0007669"/>
    <property type="project" value="InterPro"/>
</dbReference>
<dbReference type="InterPro" id="IPR005151">
    <property type="entry name" value="Tail-specific_protease"/>
</dbReference>
<dbReference type="Proteomes" id="UP000286268">
    <property type="component" value="Chromosome"/>
</dbReference>
<dbReference type="EMBL" id="CP025746">
    <property type="protein sequence ID" value="QAA32439.1"/>
    <property type="molecule type" value="Genomic_DNA"/>
</dbReference>
<evidence type="ECO:0000313" key="3">
    <source>
        <dbReference type="Proteomes" id="UP000286268"/>
    </source>
</evidence>
<dbReference type="RefSeq" id="WP_128213227.1">
    <property type="nucleotide sequence ID" value="NZ_CP025746.1"/>
</dbReference>
<keyword evidence="3" id="KW-1185">Reference proteome</keyword>
<reference evidence="2 3" key="1">
    <citation type="submission" date="2018-01" db="EMBL/GenBank/DDBJ databases">
        <title>Genome Sequencing and Assembly of Anaerobacter polyendosporus strain CT4.</title>
        <authorList>
            <person name="Tachaapaikoon C."/>
            <person name="Sutheeworapong S."/>
            <person name="Jenjaroenpun P."/>
            <person name="Wongsurawat T."/>
            <person name="Nookeaw I."/>
            <person name="Cheawchanlertfa P."/>
            <person name="Kosugi A."/>
            <person name="Cheevadhanarak S."/>
            <person name="Ratanakhanokchai K."/>
        </authorList>
    </citation>
    <scope>NUCLEOTIDE SEQUENCE [LARGE SCALE GENOMIC DNA]</scope>
    <source>
        <strain evidence="2 3">CT4</strain>
    </source>
</reference>
<gene>
    <name evidence="2" type="ORF">C1I91_12755</name>
</gene>
<dbReference type="OrthoDB" id="1653205at2"/>
<dbReference type="GO" id="GO:0008236">
    <property type="term" value="F:serine-type peptidase activity"/>
    <property type="evidence" value="ECO:0007669"/>
    <property type="project" value="InterPro"/>
</dbReference>
<evidence type="ECO:0000259" key="1">
    <source>
        <dbReference type="Pfam" id="PF03572"/>
    </source>
</evidence>
<accession>A0A410DTQ3</accession>
<dbReference type="KEGG" id="cmah:C1I91_12755"/>